<reference evidence="1 2" key="1">
    <citation type="journal article" date="2015" name="Genome Announc.">
        <title>Draft Genome Sequences of Marine Isolates of Thalassomonas viridans and Thalassomonas actiniarum.</title>
        <authorList>
            <person name="Olonade I."/>
            <person name="van Zyl L.J."/>
            <person name="Trindade M."/>
        </authorList>
    </citation>
    <scope>NUCLEOTIDE SEQUENCE [LARGE SCALE GENOMIC DNA]</scope>
    <source>
        <strain evidence="1 2">A5K-106</strain>
    </source>
</reference>
<dbReference type="AlphaFoldDB" id="A0AAE9YUL1"/>
<accession>A0AAE9YUL1</accession>
<dbReference type="Proteomes" id="UP000032568">
    <property type="component" value="Chromosome"/>
</dbReference>
<sequence>MNAINIGDHIYHARITISPYSLTINKERKYLVTYIERNKGSHGQDIYHCGKHQRFDSLSVVKAD</sequence>
<proteinExistence type="predicted"/>
<dbReference type="RefSeq" id="WP_044834171.1">
    <property type="nucleotide sequence ID" value="NZ_CP059735.1"/>
</dbReference>
<dbReference type="KEGG" id="tact:SG35_003675"/>
<evidence type="ECO:0000313" key="1">
    <source>
        <dbReference type="EMBL" id="WDD99782.1"/>
    </source>
</evidence>
<name>A0AAE9YUL1_9GAMM</name>
<protein>
    <submittedName>
        <fullName evidence="1">Uncharacterized protein</fullName>
    </submittedName>
</protein>
<reference evidence="1 2" key="2">
    <citation type="journal article" date="2022" name="Mar. Drugs">
        <title>Bioassay-Guided Fractionation Leads to the Detection of Cholic Acid Generated by the Rare Thalassomonas sp.</title>
        <authorList>
            <person name="Pheiffer F."/>
            <person name="Schneider Y.K."/>
            <person name="Hansen E.H."/>
            <person name="Andersen J.H."/>
            <person name="Isaksson J."/>
            <person name="Busche T."/>
            <person name="R C."/>
            <person name="Kalinowski J."/>
            <person name="Zyl L.V."/>
            <person name="Trindade M."/>
        </authorList>
    </citation>
    <scope>NUCLEOTIDE SEQUENCE [LARGE SCALE GENOMIC DNA]</scope>
    <source>
        <strain evidence="1 2">A5K-106</strain>
    </source>
</reference>
<organism evidence="1 2">
    <name type="scientific">Thalassomonas actiniarum</name>
    <dbReference type="NCBI Taxonomy" id="485447"/>
    <lineage>
        <taxon>Bacteria</taxon>
        <taxon>Pseudomonadati</taxon>
        <taxon>Pseudomonadota</taxon>
        <taxon>Gammaproteobacteria</taxon>
        <taxon>Alteromonadales</taxon>
        <taxon>Colwelliaceae</taxon>
        <taxon>Thalassomonas</taxon>
    </lineage>
</organism>
<keyword evidence="2" id="KW-1185">Reference proteome</keyword>
<evidence type="ECO:0000313" key="2">
    <source>
        <dbReference type="Proteomes" id="UP000032568"/>
    </source>
</evidence>
<gene>
    <name evidence="1" type="ORF">SG35_003675</name>
</gene>
<dbReference type="EMBL" id="CP059735">
    <property type="protein sequence ID" value="WDD99782.1"/>
    <property type="molecule type" value="Genomic_DNA"/>
</dbReference>